<dbReference type="EMBL" id="JAGGLD010000001">
    <property type="protein sequence ID" value="MBP1999900.1"/>
    <property type="molecule type" value="Genomic_DNA"/>
</dbReference>
<protein>
    <submittedName>
        <fullName evidence="2">Catechol-2,3-dioxygenase</fullName>
    </submittedName>
</protein>
<evidence type="ECO:0000313" key="2">
    <source>
        <dbReference type="EMBL" id="MBP1999900.1"/>
    </source>
</evidence>
<dbReference type="PROSITE" id="PS51819">
    <property type="entry name" value="VOC"/>
    <property type="match status" value="1"/>
</dbReference>
<dbReference type="Gene3D" id="3.10.180.10">
    <property type="entry name" value="2,3-Dihydroxybiphenyl 1,2-Dioxygenase, domain 1"/>
    <property type="match status" value="1"/>
</dbReference>
<dbReference type="SUPFAM" id="SSF54593">
    <property type="entry name" value="Glyoxalase/Bleomycin resistance protein/Dihydroxybiphenyl dioxygenase"/>
    <property type="match status" value="1"/>
</dbReference>
<sequence length="226" mass="25574">MRITELTLQTHQLCEIQDFYEKVLELAVLEQSETQFTLQVGGSKITFISENSAEKAYYHVAITIPTNRFHAAKQWIKDRGISLIMQEGEDEFTFEDWNASALYFYDPDDNLIEFIAHHSLDNAVVEPFGSTLLLRVSEVGLPVDHVPEVVKMLKDSHSLSLWRGNGEQFAALGDAEGLLIVVDSARPWFPDGRAPGIFPTSVTIEKGIREPAMISIQDENYVIKFR</sequence>
<gene>
    <name evidence="2" type="ORF">J2Z69_000919</name>
</gene>
<dbReference type="InterPro" id="IPR004360">
    <property type="entry name" value="Glyas_Fos-R_dOase_dom"/>
</dbReference>
<keyword evidence="3" id="KW-1185">Reference proteome</keyword>
<accession>A0ABS4JFQ2</accession>
<name>A0ABS4JFQ2_9BACL</name>
<reference evidence="2 3" key="1">
    <citation type="submission" date="2021-03" db="EMBL/GenBank/DDBJ databases">
        <title>Genomic Encyclopedia of Type Strains, Phase IV (KMG-IV): sequencing the most valuable type-strain genomes for metagenomic binning, comparative biology and taxonomic classification.</title>
        <authorList>
            <person name="Goeker M."/>
        </authorList>
    </citation>
    <scope>NUCLEOTIDE SEQUENCE [LARGE SCALE GENOMIC DNA]</scope>
    <source>
        <strain evidence="2 3">DSM 26806</strain>
    </source>
</reference>
<feature type="domain" description="VOC" evidence="1">
    <location>
        <begin position="2"/>
        <end position="117"/>
    </location>
</feature>
<evidence type="ECO:0000313" key="3">
    <source>
        <dbReference type="Proteomes" id="UP001519288"/>
    </source>
</evidence>
<dbReference type="Pfam" id="PF00903">
    <property type="entry name" value="Glyoxalase"/>
    <property type="match status" value="1"/>
</dbReference>
<proteinExistence type="predicted"/>
<organism evidence="2 3">
    <name type="scientific">Paenibacillus shirakamiensis</name>
    <dbReference type="NCBI Taxonomy" id="1265935"/>
    <lineage>
        <taxon>Bacteria</taxon>
        <taxon>Bacillati</taxon>
        <taxon>Bacillota</taxon>
        <taxon>Bacilli</taxon>
        <taxon>Bacillales</taxon>
        <taxon>Paenibacillaceae</taxon>
        <taxon>Paenibacillus</taxon>
    </lineage>
</organism>
<dbReference type="Proteomes" id="UP001519288">
    <property type="component" value="Unassembled WGS sequence"/>
</dbReference>
<dbReference type="RefSeq" id="WP_209859535.1">
    <property type="nucleotide sequence ID" value="NZ_JAGGLD010000001.1"/>
</dbReference>
<evidence type="ECO:0000259" key="1">
    <source>
        <dbReference type="PROSITE" id="PS51819"/>
    </source>
</evidence>
<comment type="caution">
    <text evidence="2">The sequence shown here is derived from an EMBL/GenBank/DDBJ whole genome shotgun (WGS) entry which is preliminary data.</text>
</comment>
<dbReference type="InterPro" id="IPR037523">
    <property type="entry name" value="VOC_core"/>
</dbReference>
<dbReference type="InterPro" id="IPR029068">
    <property type="entry name" value="Glyas_Bleomycin-R_OHBP_Dase"/>
</dbReference>